<evidence type="ECO:0000313" key="1">
    <source>
        <dbReference type="EMBL" id="BCJ41692.1"/>
    </source>
</evidence>
<organism evidence="1 2">
    <name type="scientific">Actinoplanes ianthinogenes</name>
    <dbReference type="NCBI Taxonomy" id="122358"/>
    <lineage>
        <taxon>Bacteria</taxon>
        <taxon>Bacillati</taxon>
        <taxon>Actinomycetota</taxon>
        <taxon>Actinomycetes</taxon>
        <taxon>Micromonosporales</taxon>
        <taxon>Micromonosporaceae</taxon>
        <taxon>Actinoplanes</taxon>
    </lineage>
</organism>
<dbReference type="InterPro" id="IPR043991">
    <property type="entry name" value="Gp3-like"/>
</dbReference>
<proteinExistence type="predicted"/>
<gene>
    <name evidence="1" type="ORF">Aiant_23490</name>
</gene>
<keyword evidence="2" id="KW-1185">Reference proteome</keyword>
<accession>A0ABN6C8F8</accession>
<dbReference type="Proteomes" id="UP000676967">
    <property type="component" value="Chromosome"/>
</dbReference>
<dbReference type="Pfam" id="PF18897">
    <property type="entry name" value="Gp3-like"/>
    <property type="match status" value="1"/>
</dbReference>
<dbReference type="RefSeq" id="WP_189333200.1">
    <property type="nucleotide sequence ID" value="NZ_AP023356.1"/>
</dbReference>
<sequence>MGLRIFETDPEAAPKERKRFADDLVGRFRSGYSINGRPASLTEWRVTTGDPDVADAIVGLYGGDAPQTWDTKGEDTLEVFTKAEKVKILLDGPESIRQEMVLWGRAGAIRRCDGVEQTGDEAKGKPCECPASFTERKEAAKRGTGCQPSISIFFRLVDDETIGRFKFVSGSWSLVKDIVSVEKKLATINGPAYAWLGLEVVEFDAGGQRRKFTKPVIDILGPAA</sequence>
<dbReference type="EMBL" id="AP023356">
    <property type="protein sequence ID" value="BCJ41692.1"/>
    <property type="molecule type" value="Genomic_DNA"/>
</dbReference>
<reference evidence="1 2" key="1">
    <citation type="submission" date="2020-08" db="EMBL/GenBank/DDBJ databases">
        <title>Whole genome shotgun sequence of Actinoplanes ianthinogenes NBRC 13996.</title>
        <authorList>
            <person name="Komaki H."/>
            <person name="Tamura T."/>
        </authorList>
    </citation>
    <scope>NUCLEOTIDE SEQUENCE [LARGE SCALE GENOMIC DNA]</scope>
    <source>
        <strain evidence="1 2">NBRC 13996</strain>
    </source>
</reference>
<evidence type="ECO:0000313" key="2">
    <source>
        <dbReference type="Proteomes" id="UP000676967"/>
    </source>
</evidence>
<protein>
    <submittedName>
        <fullName evidence="1">Uncharacterized protein</fullName>
    </submittedName>
</protein>
<name>A0ABN6C8F8_9ACTN</name>